<dbReference type="Proteomes" id="UP000325395">
    <property type="component" value="Unassembled WGS sequence"/>
</dbReference>
<protein>
    <submittedName>
        <fullName evidence="2">Uncharacterized protein</fullName>
    </submittedName>
</protein>
<keyword evidence="3" id="KW-1185">Reference proteome</keyword>
<reference evidence="2 3" key="1">
    <citation type="submission" date="2019-04" db="EMBL/GenBank/DDBJ databases">
        <authorList>
            <consortium name="DOE Joint Genome Institute"/>
            <person name="Mondo S."/>
            <person name="Kjaerbolling I."/>
            <person name="Vesth T."/>
            <person name="Frisvad J.C."/>
            <person name="Nybo J.L."/>
            <person name="Theobald S."/>
            <person name="Kildgaard S."/>
            <person name="Isbrandt T."/>
            <person name="Kuo A."/>
            <person name="Sato A."/>
            <person name="Lyhne E.K."/>
            <person name="Kogle M.E."/>
            <person name="Wiebenga A."/>
            <person name="Kun R.S."/>
            <person name="Lubbers R.J."/>
            <person name="Makela M.R."/>
            <person name="Barry K."/>
            <person name="Chovatia M."/>
            <person name="Clum A."/>
            <person name="Daum C."/>
            <person name="Haridas S."/>
            <person name="He G."/>
            <person name="LaButti K."/>
            <person name="Lipzen A."/>
            <person name="Riley R."/>
            <person name="Salamov A."/>
            <person name="Simmons B.A."/>
            <person name="Magnuson J.K."/>
            <person name="Henrissat B."/>
            <person name="Mortensen U.H."/>
            <person name="Larsen T.O."/>
            <person name="Devries R.P."/>
            <person name="Grigoriev I.V."/>
            <person name="Machida M."/>
            <person name="Baker S.E."/>
            <person name="Andersen M.R."/>
            <person name="Cantor M.N."/>
            <person name="Hua S.X."/>
        </authorList>
    </citation>
    <scope>NUCLEOTIDE SEQUENCE [LARGE SCALE GENOMIC DNA]</scope>
    <source>
        <strain evidence="2 3">CBS 117616</strain>
    </source>
</reference>
<accession>A0ABQ6W283</accession>
<keyword evidence="1" id="KW-0812">Transmembrane</keyword>
<proteinExistence type="predicted"/>
<name>A0ABQ6W283_9EURO</name>
<evidence type="ECO:0000256" key="1">
    <source>
        <dbReference type="SAM" id="Phobius"/>
    </source>
</evidence>
<feature type="transmembrane region" description="Helical" evidence="1">
    <location>
        <begin position="28"/>
        <end position="50"/>
    </location>
</feature>
<dbReference type="EMBL" id="ML735886">
    <property type="protein sequence ID" value="KAE8411225.1"/>
    <property type="molecule type" value="Genomic_DNA"/>
</dbReference>
<sequence length="86" mass="9968">MMSEDCPAPGFWIACRPLLYVELVSKGWSYAQTCFATVVIVHDAILYYVLLPAIVRLYYCVVASDTRLHRFPSLFRTLFCHMIPNY</sequence>
<organism evidence="2 3">
    <name type="scientific">Aspergillus pseudocaelatus</name>
    <dbReference type="NCBI Taxonomy" id="1825620"/>
    <lineage>
        <taxon>Eukaryota</taxon>
        <taxon>Fungi</taxon>
        <taxon>Dikarya</taxon>
        <taxon>Ascomycota</taxon>
        <taxon>Pezizomycotina</taxon>
        <taxon>Eurotiomycetes</taxon>
        <taxon>Eurotiomycetidae</taxon>
        <taxon>Eurotiales</taxon>
        <taxon>Aspergillaceae</taxon>
        <taxon>Aspergillus</taxon>
        <taxon>Aspergillus subgen. Circumdati</taxon>
    </lineage>
</organism>
<keyword evidence="1" id="KW-0472">Membrane</keyword>
<evidence type="ECO:0000313" key="3">
    <source>
        <dbReference type="Proteomes" id="UP000325395"/>
    </source>
</evidence>
<keyword evidence="1" id="KW-1133">Transmembrane helix</keyword>
<evidence type="ECO:0000313" key="2">
    <source>
        <dbReference type="EMBL" id="KAE8411225.1"/>
    </source>
</evidence>
<gene>
    <name evidence="2" type="ORF">BDV36DRAFT_275528</name>
</gene>